<evidence type="ECO:0000313" key="3">
    <source>
        <dbReference type="Proteomes" id="UP000270988"/>
    </source>
</evidence>
<dbReference type="Proteomes" id="UP000270988">
    <property type="component" value="Chromosome"/>
</dbReference>
<accession>A0A3S4YRA0</accession>
<dbReference type="InterPro" id="IPR013381">
    <property type="entry name" value="CRISPR-assoc_prot_Cse1"/>
</dbReference>
<dbReference type="AlphaFoldDB" id="A0A3S4YRA0"/>
<reference evidence="2 3" key="1">
    <citation type="submission" date="2018-12" db="EMBL/GenBank/DDBJ databases">
        <authorList>
            <consortium name="Pathogen Informatics"/>
        </authorList>
    </citation>
    <scope>NUCLEOTIDE SEQUENCE [LARGE SCALE GENOMIC DNA]</scope>
    <source>
        <strain evidence="2 3">NCTC10918</strain>
    </source>
</reference>
<dbReference type="Pfam" id="PF09481">
    <property type="entry name" value="CRISPR_Cse1"/>
    <property type="match status" value="1"/>
</dbReference>
<feature type="region of interest" description="Disordered" evidence="1">
    <location>
        <begin position="114"/>
        <end position="135"/>
    </location>
</feature>
<gene>
    <name evidence="2" type="ORF">NCTC10918_00485</name>
</gene>
<organism evidence="2 3">
    <name type="scientific">Rothia dentocariosa</name>
    <dbReference type="NCBI Taxonomy" id="2047"/>
    <lineage>
        <taxon>Bacteria</taxon>
        <taxon>Bacillati</taxon>
        <taxon>Actinomycetota</taxon>
        <taxon>Actinomycetes</taxon>
        <taxon>Micrococcales</taxon>
        <taxon>Micrococcaceae</taxon>
        <taxon>Rothia</taxon>
    </lineage>
</organism>
<sequence>MLDSESEYFSMRAEKTLTSLSYAEAARYLVTVQAYDYSGIKSGAVGDPRVKGGRGYPIGVGWYGATGKIIVHGENLIETLLYCIDYEQLLNVEKVRGKNHRLALNDKPVWEREDPDAAAPRAYTGGDPDKYKDEPTPATGMCEILTWQSRRVRLFPENGRVTGVLVSNGDKWLDRNTYTDPLTAYRFSKNQSTQTHYVWMPQTHSAERTLWRGADALLTRLSSSQEKQNKPSTIIRQISSGKYFSPDTKTKIQLIGMVYGTQSSIVEETIDESMTLELSILTEQGAEISTMVRDNIQLTMDAAIALGSM</sequence>
<protein>
    <submittedName>
        <fullName evidence="2">CRISPR type I-E/ECOLI-associated protein CasA/Cse1</fullName>
    </submittedName>
</protein>
<name>A0A3S4YRA0_9MICC</name>
<evidence type="ECO:0000256" key="1">
    <source>
        <dbReference type="SAM" id="MobiDB-lite"/>
    </source>
</evidence>
<proteinExistence type="predicted"/>
<dbReference type="EMBL" id="LR134521">
    <property type="protein sequence ID" value="VEJ29236.1"/>
    <property type="molecule type" value="Genomic_DNA"/>
</dbReference>
<evidence type="ECO:0000313" key="2">
    <source>
        <dbReference type="EMBL" id="VEJ29236.1"/>
    </source>
</evidence>